<dbReference type="InterPro" id="IPR046865">
    <property type="entry name" value="FapA_b_solenoid"/>
</dbReference>
<dbReference type="Pfam" id="PF03961">
    <property type="entry name" value="FapA"/>
    <property type="match status" value="1"/>
</dbReference>
<dbReference type="PANTHER" id="PTHR38032">
    <property type="entry name" value="POLYMERASE-RELATED"/>
    <property type="match status" value="1"/>
</dbReference>
<accession>A0A6N7IYH2</accession>
<keyword evidence="1" id="KW-0175">Coiled coil</keyword>
<protein>
    <submittedName>
        <fullName evidence="3">DUF342 domain-containing protein</fullName>
    </submittedName>
</protein>
<dbReference type="PANTHER" id="PTHR38032:SF1">
    <property type="entry name" value="RNA-BINDING PROTEIN KHPB N-TERMINAL DOMAIN-CONTAINING PROTEIN"/>
    <property type="match status" value="1"/>
</dbReference>
<organism evidence="3 4">
    <name type="scientific">Candidatus Weimeria bifida</name>
    <dbReference type="NCBI Taxonomy" id="2599074"/>
    <lineage>
        <taxon>Bacteria</taxon>
        <taxon>Bacillati</taxon>
        <taxon>Bacillota</taxon>
        <taxon>Clostridia</taxon>
        <taxon>Lachnospirales</taxon>
        <taxon>Lachnospiraceae</taxon>
        <taxon>Candidatus Weimeria</taxon>
    </lineage>
</organism>
<name>A0A6N7IYH2_9FIRM</name>
<gene>
    <name evidence="3" type="ORF">FRC54_05640</name>
</gene>
<comment type="caution">
    <text evidence="3">The sequence shown here is derived from an EMBL/GenBank/DDBJ whole genome shotgun (WGS) entry which is preliminary data.</text>
</comment>
<evidence type="ECO:0000313" key="3">
    <source>
        <dbReference type="EMBL" id="MQN01397.1"/>
    </source>
</evidence>
<keyword evidence="4" id="KW-1185">Reference proteome</keyword>
<dbReference type="InterPro" id="IPR005646">
    <property type="entry name" value="FapA"/>
</dbReference>
<evidence type="ECO:0000313" key="4">
    <source>
        <dbReference type="Proteomes" id="UP000460257"/>
    </source>
</evidence>
<dbReference type="AlphaFoldDB" id="A0A6N7IYH2"/>
<dbReference type="InterPro" id="IPR046866">
    <property type="entry name" value="FapA_N"/>
</dbReference>
<dbReference type="Proteomes" id="UP000460257">
    <property type="component" value="Unassembled WGS sequence"/>
</dbReference>
<feature type="domain" description="Flagellar Assembly Protein A N-terminal region" evidence="2">
    <location>
        <begin position="79"/>
        <end position="247"/>
    </location>
</feature>
<dbReference type="Pfam" id="PF20250">
    <property type="entry name" value="FapA_N"/>
    <property type="match status" value="1"/>
</dbReference>
<proteinExistence type="predicted"/>
<reference evidence="3" key="1">
    <citation type="journal article" date="2020" name="Appl. Environ. Microbiol.">
        <title>Medium-Chain Fatty Acid Synthesis by 'Candidatus Weimeria bifida' gen. nov., sp. nov., and 'Candidatus Pseudoramibacter fermentans' sp. nov.</title>
        <authorList>
            <person name="Scarborough M.J."/>
            <person name="Myers K.S."/>
            <person name="Donohue T.J."/>
            <person name="Noguera D.R."/>
        </authorList>
    </citation>
    <scope>NUCLEOTIDE SEQUENCE</scope>
    <source>
        <strain evidence="3">LCO1.1</strain>
    </source>
</reference>
<evidence type="ECO:0000256" key="1">
    <source>
        <dbReference type="SAM" id="Coils"/>
    </source>
</evidence>
<sequence>MANAYIQLVLKDDKAYSKYVPPTDGGLKLDISEVYNYLKKHGIEIYDLEAVTDQISENKPSVVLLANDCHIPEFNESMKLKMSLDHMKVTATFAPPSSGGNFMGLKDILEVLNKKGIIYGIDQDAILDFINDRQYNTPYVIAKGDLPVIGHDAKIIYNFNTNPNLKPKMLPDGSVDFKNLNTISMVNGGDLLATLIPADTGKNGKDVYGRDIPVRKVKDAQLCYGDNISVSGDGRSIYSEIYGHVFLDHGKVTVQDEYLVKSDVDNSTGNITYNGNVHIMGSVRTGFTVKADADIIVDGVVEGAYLDAGGQIIVREGVHGMNRGFIKCKGAFISSFIENARVYTDNYVESGSILYSDVNAKGDILVMNRKGFIAGSSVRAGGKVESVTIGSEMGVITRIEVGIDPDKKARYNLLQRQILDESKQIEKVRPVIDTYDNFVKSGKKLNDKNMDYLTTILQKIDRLKTDLEKHREEFNSLHQELLMSKQSKVIVHSRIYPGVTITISELSMTTTEKLSCVQFEKKNGEIVKGPATA</sequence>
<dbReference type="EMBL" id="VOGC01000006">
    <property type="protein sequence ID" value="MQN01397.1"/>
    <property type="molecule type" value="Genomic_DNA"/>
</dbReference>
<feature type="coiled-coil region" evidence="1">
    <location>
        <begin position="453"/>
        <end position="480"/>
    </location>
</feature>
<evidence type="ECO:0000259" key="2">
    <source>
        <dbReference type="Pfam" id="PF20250"/>
    </source>
</evidence>